<reference evidence="9" key="1">
    <citation type="submission" date="2023-06" db="EMBL/GenBank/DDBJ databases">
        <title>Genome-scale phylogeny and comparative genomics of the fungal order Sordariales.</title>
        <authorList>
            <consortium name="Lawrence Berkeley National Laboratory"/>
            <person name="Hensen N."/>
            <person name="Bonometti L."/>
            <person name="Westerberg I."/>
            <person name="Brannstrom I.O."/>
            <person name="Guillou S."/>
            <person name="Cros-Aarteil S."/>
            <person name="Calhoun S."/>
            <person name="Haridas S."/>
            <person name="Kuo A."/>
            <person name="Mondo S."/>
            <person name="Pangilinan J."/>
            <person name="Riley R."/>
            <person name="Labutti K."/>
            <person name="Andreopoulos B."/>
            <person name="Lipzen A."/>
            <person name="Chen C."/>
            <person name="Yanf M."/>
            <person name="Daum C."/>
            <person name="Ng V."/>
            <person name="Clum A."/>
            <person name="Steindorff A."/>
            <person name="Ohm R."/>
            <person name="Martin F."/>
            <person name="Silar P."/>
            <person name="Natvig D."/>
            <person name="Lalanne C."/>
            <person name="Gautier V."/>
            <person name="Ament-Velasquez S.L."/>
            <person name="Kruys A."/>
            <person name="Hutchinson M.I."/>
            <person name="Powell A.J."/>
            <person name="Barry K."/>
            <person name="Miller A.N."/>
            <person name="Grigoriev I.V."/>
            <person name="Debuchy R."/>
            <person name="Gladieux P."/>
            <person name="Thoren M.H."/>
            <person name="Johannesson H."/>
        </authorList>
    </citation>
    <scope>NUCLEOTIDE SEQUENCE</scope>
    <source>
        <strain evidence="9">PSN4</strain>
    </source>
</reference>
<comment type="cofactor">
    <cofactor evidence="1">
        <name>Cu(2+)</name>
        <dbReference type="ChEBI" id="CHEBI:29036"/>
    </cofactor>
</comment>
<evidence type="ECO:0000256" key="7">
    <source>
        <dbReference type="SAM" id="SignalP"/>
    </source>
</evidence>
<organism evidence="9 10">
    <name type="scientific">Echria macrotheca</name>
    <dbReference type="NCBI Taxonomy" id="438768"/>
    <lineage>
        <taxon>Eukaryota</taxon>
        <taxon>Fungi</taxon>
        <taxon>Dikarya</taxon>
        <taxon>Ascomycota</taxon>
        <taxon>Pezizomycotina</taxon>
        <taxon>Sordariomycetes</taxon>
        <taxon>Sordariomycetidae</taxon>
        <taxon>Sordariales</taxon>
        <taxon>Schizotheciaceae</taxon>
        <taxon>Echria</taxon>
    </lineage>
</organism>
<name>A0AAJ0BP91_9PEZI</name>
<evidence type="ECO:0000256" key="6">
    <source>
        <dbReference type="ARBA" id="ARBA00034311"/>
    </source>
</evidence>
<keyword evidence="10" id="KW-1185">Reference proteome</keyword>
<protein>
    <recommendedName>
        <fullName evidence="8">Chitin-binding type-4 domain-containing protein</fullName>
    </recommendedName>
</protein>
<evidence type="ECO:0000256" key="5">
    <source>
        <dbReference type="ARBA" id="ARBA00023180"/>
    </source>
</evidence>
<evidence type="ECO:0000256" key="3">
    <source>
        <dbReference type="ARBA" id="ARBA00023008"/>
    </source>
</evidence>
<feature type="domain" description="Chitin-binding type-4" evidence="8">
    <location>
        <begin position="18"/>
        <end position="186"/>
    </location>
</feature>
<keyword evidence="4" id="KW-1015">Disulfide bond</keyword>
<dbReference type="EMBL" id="MU839827">
    <property type="protein sequence ID" value="KAK1761567.1"/>
    <property type="molecule type" value="Genomic_DNA"/>
</dbReference>
<evidence type="ECO:0000256" key="4">
    <source>
        <dbReference type="ARBA" id="ARBA00023157"/>
    </source>
</evidence>
<dbReference type="AlphaFoldDB" id="A0AAJ0BP91"/>
<dbReference type="Pfam" id="PF03067">
    <property type="entry name" value="LPMO_10"/>
    <property type="match status" value="1"/>
</dbReference>
<dbReference type="InterPro" id="IPR052282">
    <property type="entry name" value="Starch-active_LPMO"/>
</dbReference>
<comment type="caution">
    <text evidence="9">The sequence shown here is derived from an EMBL/GenBank/DDBJ whole genome shotgun (WGS) entry which is preliminary data.</text>
</comment>
<sequence>MKFSVLSLLAAATQVAAHGLVQKPATRQPGDATQAVCGKTMVTFYKADNTSYPEALMRANPRGLTDGYDAAKCNLYLCRGYQFADNSAHVQKYKPGDKVDMEVWIRIAHKGHANVSVVDTKANAVIGKPLISWADNYAASTNPPSDQTKFSVTVPELGGKCTTAGDCVIQWYWWGLGQTYESCIDFTVPAATPARLRRASPRDRRRH</sequence>
<proteinExistence type="inferred from homology"/>
<feature type="chain" id="PRO_5042481389" description="Chitin-binding type-4 domain-containing protein" evidence="7">
    <location>
        <begin position="18"/>
        <end position="207"/>
    </location>
</feature>
<keyword evidence="3" id="KW-0186">Copper</keyword>
<evidence type="ECO:0000259" key="8">
    <source>
        <dbReference type="Pfam" id="PF03067"/>
    </source>
</evidence>
<feature type="signal peptide" evidence="7">
    <location>
        <begin position="1"/>
        <end position="17"/>
    </location>
</feature>
<dbReference type="PANTHER" id="PTHR36575">
    <property type="entry name" value="BINDING PROTEIN, PUTATIVE (AFU_ORTHOLOGUE AFUA_1G14430)-RELATED"/>
    <property type="match status" value="1"/>
</dbReference>
<evidence type="ECO:0000313" key="10">
    <source>
        <dbReference type="Proteomes" id="UP001239445"/>
    </source>
</evidence>
<evidence type="ECO:0000256" key="1">
    <source>
        <dbReference type="ARBA" id="ARBA00001973"/>
    </source>
</evidence>
<keyword evidence="7" id="KW-0732">Signal</keyword>
<dbReference type="PANTHER" id="PTHR36575:SF2">
    <property type="entry name" value="CHITIN-BINDING TYPE-4 DOMAIN-CONTAINING PROTEIN-RELATED"/>
    <property type="match status" value="1"/>
</dbReference>
<dbReference type="GO" id="GO:0046872">
    <property type="term" value="F:metal ion binding"/>
    <property type="evidence" value="ECO:0007669"/>
    <property type="project" value="UniProtKB-KW"/>
</dbReference>
<comment type="similarity">
    <text evidence="6">Belongs to the polysaccharide monooxygenase AA13 family.</text>
</comment>
<keyword evidence="2" id="KW-0479">Metal-binding</keyword>
<dbReference type="InterPro" id="IPR004302">
    <property type="entry name" value="Cellulose/chitin-bd_N"/>
</dbReference>
<dbReference type="Proteomes" id="UP001239445">
    <property type="component" value="Unassembled WGS sequence"/>
</dbReference>
<dbReference type="Gene3D" id="2.70.50.70">
    <property type="match status" value="1"/>
</dbReference>
<accession>A0AAJ0BP91</accession>
<keyword evidence="5" id="KW-0325">Glycoprotein</keyword>
<evidence type="ECO:0000313" key="9">
    <source>
        <dbReference type="EMBL" id="KAK1761567.1"/>
    </source>
</evidence>
<gene>
    <name evidence="9" type="ORF">QBC47DRAFT_289203</name>
</gene>
<evidence type="ECO:0000256" key="2">
    <source>
        <dbReference type="ARBA" id="ARBA00022723"/>
    </source>
</evidence>